<dbReference type="Proteomes" id="UP000638353">
    <property type="component" value="Unassembled WGS sequence"/>
</dbReference>
<accession>A0A918WVE9</accession>
<organism evidence="2 3">
    <name type="scientific">Streptomyces finlayi</name>
    <dbReference type="NCBI Taxonomy" id="67296"/>
    <lineage>
        <taxon>Bacteria</taxon>
        <taxon>Bacillati</taxon>
        <taxon>Actinomycetota</taxon>
        <taxon>Actinomycetes</taxon>
        <taxon>Kitasatosporales</taxon>
        <taxon>Streptomycetaceae</taxon>
        <taxon>Streptomyces</taxon>
    </lineage>
</organism>
<reference evidence="2" key="1">
    <citation type="journal article" date="2014" name="Int. J. Syst. Evol. Microbiol.">
        <title>Complete genome sequence of Corynebacterium casei LMG S-19264T (=DSM 44701T), isolated from a smear-ripened cheese.</title>
        <authorList>
            <consortium name="US DOE Joint Genome Institute (JGI-PGF)"/>
            <person name="Walter F."/>
            <person name="Albersmeier A."/>
            <person name="Kalinowski J."/>
            <person name="Ruckert C."/>
        </authorList>
    </citation>
    <scope>NUCLEOTIDE SEQUENCE</scope>
    <source>
        <strain evidence="2">JCM 4637</strain>
    </source>
</reference>
<dbReference type="Pfam" id="PF06508">
    <property type="entry name" value="QueC"/>
    <property type="match status" value="1"/>
</dbReference>
<dbReference type="EMBL" id="BMVC01000003">
    <property type="protein sequence ID" value="GHC87789.1"/>
    <property type="molecule type" value="Genomic_DNA"/>
</dbReference>
<evidence type="ECO:0008006" key="4">
    <source>
        <dbReference type="Google" id="ProtNLM"/>
    </source>
</evidence>
<evidence type="ECO:0000313" key="2">
    <source>
        <dbReference type="EMBL" id="GHC87789.1"/>
    </source>
</evidence>
<sequence>MTQVPAPNHFWWRAYDSERPSGLQWHSIGETAFQERESRIEGKEWLFRPPPLWADDLLRIARAAFLTDKLVNRTPTEDRWTRRLRLSVPVSDPDLWADAAARLIPALLQTLTGDHWEITLRAARPSHRTDPLWDYEQSRAHEAALFSGGLDSLSWAAQRASVGDNGRLLLVTFIEKNLESVQSSAYDAVHTLARESGRHLHPVPLGQTPGGSDGSTVEQSSRPRGLLYAAAAIRAAAANGVTTVQIPENGQLALNPPLTSARSSALSTRSVHPRTLHLLNTLIRSVDGTVTAENPLARLTKGDICRAALDSGLPRTALENTLSCGASPLRLNGRPYINCGTCFPCLIRRSGLLSAAGVDDTSYETAPWLPGTSAKRTEHWRAVQQWLARSYSALDVIGDVPLPPGTHTHEWLDVIKRGRGELQELVRWALEVSEVA</sequence>
<dbReference type="Gene3D" id="3.40.50.620">
    <property type="entry name" value="HUPs"/>
    <property type="match status" value="1"/>
</dbReference>
<evidence type="ECO:0000313" key="3">
    <source>
        <dbReference type="Proteomes" id="UP000638353"/>
    </source>
</evidence>
<protein>
    <recommendedName>
        <fullName evidence="4">7-cyano-7-deazaguanine synthase</fullName>
    </recommendedName>
</protein>
<feature type="region of interest" description="Disordered" evidence="1">
    <location>
        <begin position="199"/>
        <end position="221"/>
    </location>
</feature>
<reference evidence="2" key="2">
    <citation type="submission" date="2020-09" db="EMBL/GenBank/DDBJ databases">
        <authorList>
            <person name="Sun Q."/>
            <person name="Ohkuma M."/>
        </authorList>
    </citation>
    <scope>NUCLEOTIDE SEQUENCE</scope>
    <source>
        <strain evidence="2">JCM 4637</strain>
    </source>
</reference>
<comment type="caution">
    <text evidence="2">The sequence shown here is derived from an EMBL/GenBank/DDBJ whole genome shotgun (WGS) entry which is preliminary data.</text>
</comment>
<dbReference type="RefSeq" id="WP_189823144.1">
    <property type="nucleotide sequence ID" value="NZ_BMVC01000003.1"/>
</dbReference>
<proteinExistence type="predicted"/>
<name>A0A918WVE9_9ACTN</name>
<dbReference type="InterPro" id="IPR014729">
    <property type="entry name" value="Rossmann-like_a/b/a_fold"/>
</dbReference>
<dbReference type="SUPFAM" id="SSF52402">
    <property type="entry name" value="Adenine nucleotide alpha hydrolases-like"/>
    <property type="match status" value="1"/>
</dbReference>
<dbReference type="InterPro" id="IPR018317">
    <property type="entry name" value="QueC"/>
</dbReference>
<gene>
    <name evidence="2" type="ORF">GCM10010334_19960</name>
</gene>
<evidence type="ECO:0000256" key="1">
    <source>
        <dbReference type="SAM" id="MobiDB-lite"/>
    </source>
</evidence>
<dbReference type="AlphaFoldDB" id="A0A918WVE9"/>